<feature type="region of interest" description="Disordered" evidence="1">
    <location>
        <begin position="396"/>
        <end position="417"/>
    </location>
</feature>
<accession>A0ABQ5QTA4</accession>
<comment type="caution">
    <text evidence="2">The sequence shown here is derived from an EMBL/GenBank/DDBJ whole genome shotgun (WGS) entry which is preliminary data.</text>
</comment>
<feature type="region of interest" description="Disordered" evidence="1">
    <location>
        <begin position="440"/>
        <end position="553"/>
    </location>
</feature>
<feature type="compositionally biased region" description="Low complexity" evidence="1">
    <location>
        <begin position="211"/>
        <end position="222"/>
    </location>
</feature>
<feature type="compositionally biased region" description="Polar residues" evidence="1">
    <location>
        <begin position="458"/>
        <end position="472"/>
    </location>
</feature>
<feature type="compositionally biased region" description="Pro residues" evidence="1">
    <location>
        <begin position="537"/>
        <end position="550"/>
    </location>
</feature>
<evidence type="ECO:0000256" key="1">
    <source>
        <dbReference type="SAM" id="MobiDB-lite"/>
    </source>
</evidence>
<feature type="region of interest" description="Disordered" evidence="1">
    <location>
        <begin position="1"/>
        <end position="357"/>
    </location>
</feature>
<feature type="compositionally biased region" description="Low complexity" evidence="1">
    <location>
        <begin position="440"/>
        <end position="457"/>
    </location>
</feature>
<dbReference type="EMBL" id="BSDI01000013">
    <property type="protein sequence ID" value="GLH97826.1"/>
    <property type="molecule type" value="Genomic_DNA"/>
</dbReference>
<evidence type="ECO:0000313" key="2">
    <source>
        <dbReference type="EMBL" id="GLH97826.1"/>
    </source>
</evidence>
<proteinExistence type="predicted"/>
<reference evidence="2" key="1">
    <citation type="submission" date="2022-12" db="EMBL/GenBank/DDBJ databases">
        <title>New Phytohabitans aurantiacus sp. RD004123 nov., an actinomycete isolated from soil.</title>
        <authorList>
            <person name="Triningsih D.W."/>
            <person name="Harunari E."/>
            <person name="Igarashi Y."/>
        </authorList>
    </citation>
    <scope>NUCLEOTIDE SEQUENCE</scope>
    <source>
        <strain evidence="2">RD004123</strain>
    </source>
</reference>
<sequence>MDETGQHGGATPGENGNGAGPHGDNGGPARRGGWAAADSAWSNAGSALEPSGEPVRPSWRTSGQQPGGDSAASRGWADASPRYADLLSPLSPAAPLRPVANGATYEDRPTGEHTPIALRVPASAPPYPYEGDLEDRTPPPIPAERPAPTVERDSAPALPPVAEAARHAIEESTPSGGLPQASRGERPQAEPPAPRWPERPELPQPPPGGPAAPAMPTAPAMPGYASLESPPAYEPPPGFRPQPERPLRPYDTSMYERPPSPGPSRSNTPWDWRPERSQESTEARRAAPPEPTLEPPPPPPAVLQAPAPPAVPAATQAPPRRTPEPVPDALPQRVPAEPDVPTVPEPPTVEPSADAPDLTRIWSHLRRDDVQPRERPEGFDVQAIVAAVRGVEGVRDASVRQTPSGAHNLRLDLADGADPAEVSRMVARLLQERMGLAAAPREVPAAAAQQQPQQPQPSSGSSYVPAQPQPTGRASVPSPGEPRRRAARRAYQEDEEELAPPPRVVAAPPAAVPPPGVAPDEPEEPAYPLGQSAPVEAAPPRPLKPLPNPGPRVTIDEVQVSTFGLDATVEVRLAADERRATGRANGPAVDAYVLRLCATAAAAAIDDLLSTAEQPTDRGRCFVEHTAVVPFGTCEVAIVVVLLVCGGWVEQLAGSALVAGDPRQAVVRATLGAVNRRLESLLS</sequence>
<organism evidence="2 3">
    <name type="scientific">Phytohabitans aurantiacus</name>
    <dbReference type="NCBI Taxonomy" id="3016789"/>
    <lineage>
        <taxon>Bacteria</taxon>
        <taxon>Bacillati</taxon>
        <taxon>Actinomycetota</taxon>
        <taxon>Actinomycetes</taxon>
        <taxon>Micromonosporales</taxon>
        <taxon>Micromonosporaceae</taxon>
    </lineage>
</organism>
<feature type="compositionally biased region" description="Gly residues" evidence="1">
    <location>
        <begin position="1"/>
        <end position="30"/>
    </location>
</feature>
<feature type="compositionally biased region" description="Basic and acidic residues" evidence="1">
    <location>
        <begin position="272"/>
        <end position="287"/>
    </location>
</feature>
<keyword evidence="3" id="KW-1185">Reference proteome</keyword>
<feature type="compositionally biased region" description="Pro residues" evidence="1">
    <location>
        <begin position="288"/>
        <end position="311"/>
    </location>
</feature>
<evidence type="ECO:0000313" key="3">
    <source>
        <dbReference type="Proteomes" id="UP001144280"/>
    </source>
</evidence>
<protein>
    <submittedName>
        <fullName evidence="2">Uncharacterized protein</fullName>
    </submittedName>
</protein>
<name>A0ABQ5QTA4_9ACTN</name>
<feature type="compositionally biased region" description="Low complexity" evidence="1">
    <location>
        <begin position="84"/>
        <end position="100"/>
    </location>
</feature>
<dbReference type="Proteomes" id="UP001144280">
    <property type="component" value="Unassembled WGS sequence"/>
</dbReference>
<dbReference type="RefSeq" id="WP_281896088.1">
    <property type="nucleotide sequence ID" value="NZ_BSDI01000013.1"/>
</dbReference>
<gene>
    <name evidence="2" type="ORF">Pa4123_31010</name>
</gene>